<organism evidence="5 6">
    <name type="scientific">Rhabdonatronobacter sediminivivens</name>
    <dbReference type="NCBI Taxonomy" id="2743469"/>
    <lineage>
        <taxon>Bacteria</taxon>
        <taxon>Pseudomonadati</taxon>
        <taxon>Pseudomonadota</taxon>
        <taxon>Alphaproteobacteria</taxon>
        <taxon>Rhodobacterales</taxon>
        <taxon>Paracoccaceae</taxon>
        <taxon>Rhabdonatronobacter</taxon>
    </lineage>
</organism>
<dbReference type="Gene3D" id="3.40.50.1820">
    <property type="entry name" value="alpha/beta hydrolase"/>
    <property type="match status" value="1"/>
</dbReference>
<dbReference type="InterPro" id="IPR002410">
    <property type="entry name" value="Peptidase_S33"/>
</dbReference>
<evidence type="ECO:0000256" key="1">
    <source>
        <dbReference type="ARBA" id="ARBA00010088"/>
    </source>
</evidence>
<keyword evidence="6" id="KW-1185">Reference proteome</keyword>
<evidence type="ECO:0000313" key="6">
    <source>
        <dbReference type="Proteomes" id="UP000529417"/>
    </source>
</evidence>
<dbReference type="Proteomes" id="UP000529417">
    <property type="component" value="Unassembled WGS sequence"/>
</dbReference>
<dbReference type="AlphaFoldDB" id="A0A7Z0HYP9"/>
<dbReference type="GO" id="GO:0008233">
    <property type="term" value="F:peptidase activity"/>
    <property type="evidence" value="ECO:0007669"/>
    <property type="project" value="InterPro"/>
</dbReference>
<dbReference type="EMBL" id="JACBXS010000011">
    <property type="protein sequence ID" value="NYS24751.1"/>
    <property type="molecule type" value="Genomic_DNA"/>
</dbReference>
<dbReference type="InterPro" id="IPR000073">
    <property type="entry name" value="AB_hydrolase_1"/>
</dbReference>
<evidence type="ECO:0000256" key="2">
    <source>
        <dbReference type="ARBA" id="ARBA00022801"/>
    </source>
</evidence>
<dbReference type="PANTHER" id="PTHR46438">
    <property type="entry name" value="ALPHA/BETA-HYDROLASES SUPERFAMILY PROTEIN"/>
    <property type="match status" value="1"/>
</dbReference>
<evidence type="ECO:0000313" key="5">
    <source>
        <dbReference type="EMBL" id="NYS24751.1"/>
    </source>
</evidence>
<protein>
    <submittedName>
        <fullName evidence="5">Alpha/beta hydrolase</fullName>
    </submittedName>
</protein>
<gene>
    <name evidence="5" type="ORF">HUK65_07070</name>
</gene>
<evidence type="ECO:0000259" key="4">
    <source>
        <dbReference type="Pfam" id="PF00561"/>
    </source>
</evidence>
<dbReference type="InterPro" id="IPR029058">
    <property type="entry name" value="AB_hydrolase_fold"/>
</dbReference>
<dbReference type="PANTHER" id="PTHR46438:SF11">
    <property type="entry name" value="LIPASE-RELATED"/>
    <property type="match status" value="1"/>
</dbReference>
<proteinExistence type="inferred from homology"/>
<dbReference type="RefSeq" id="WP_179905456.1">
    <property type="nucleotide sequence ID" value="NZ_JACBXS010000011.1"/>
</dbReference>
<dbReference type="PRINTS" id="PR00111">
    <property type="entry name" value="ABHYDROLASE"/>
</dbReference>
<comment type="caution">
    <text evidence="5">The sequence shown here is derived from an EMBL/GenBank/DDBJ whole genome shotgun (WGS) entry which is preliminary data.</text>
</comment>
<accession>A0A7Z0HYP9</accession>
<dbReference type="PRINTS" id="PR00793">
    <property type="entry name" value="PROAMNOPTASE"/>
</dbReference>
<reference evidence="5 6" key="1">
    <citation type="journal article" date="2000" name="Arch. Microbiol.">
        <title>Rhodobaca bogoriensis gen. nov. and sp. nov., an alkaliphilic purple nonsulfur bacterium from African Rift Valley soda lakes.</title>
        <authorList>
            <person name="Milford A.D."/>
            <person name="Achenbach L.A."/>
            <person name="Jung D.O."/>
            <person name="Madigan M.T."/>
        </authorList>
    </citation>
    <scope>NUCLEOTIDE SEQUENCE [LARGE SCALE GENOMIC DNA]</scope>
    <source>
        <strain evidence="5 6">2376</strain>
    </source>
</reference>
<name>A0A7Z0HYP9_9RHOB</name>
<feature type="region of interest" description="Disordered" evidence="3">
    <location>
        <begin position="1"/>
        <end position="23"/>
    </location>
</feature>
<keyword evidence="2 5" id="KW-0378">Hydrolase</keyword>
<dbReference type="SUPFAM" id="SSF53474">
    <property type="entry name" value="alpha/beta-Hydrolases"/>
    <property type="match status" value="1"/>
</dbReference>
<evidence type="ECO:0000256" key="3">
    <source>
        <dbReference type="SAM" id="MobiDB-lite"/>
    </source>
</evidence>
<dbReference type="GO" id="GO:0006508">
    <property type="term" value="P:proteolysis"/>
    <property type="evidence" value="ECO:0007669"/>
    <property type="project" value="InterPro"/>
</dbReference>
<feature type="domain" description="AB hydrolase-1" evidence="4">
    <location>
        <begin position="43"/>
        <end position="279"/>
    </location>
</feature>
<comment type="similarity">
    <text evidence="1">Belongs to the peptidase S33 family.</text>
</comment>
<dbReference type="Pfam" id="PF00561">
    <property type="entry name" value="Abhydrolase_1"/>
    <property type="match status" value="1"/>
</dbReference>
<sequence>MADGTDANSREGRARQATPPEGQFVEVNGRRVHAVVRGQGPDLVLIHGASGNARDFTFDMVEDLADDFRVIAFDRPGMGWSDRQEEIERSPQAQADVLRSAAAQLGVERPIVLGHSYGGAVALGWALRDPGNTAALVLLAPASHPWPGDLGFWYRVTASPVGRWLVLPAVSAFAPQGRAEDVIERIFAPDPVPEGYTDHVGLDLALRRSQLAVNAIQVNALRVHVEAMVDHYPQLTLPVEILHGTADTTVGMSIHSERLAAEVPGANLVRLEGVGHMPHHARRAETLDAIARAATRTGLR</sequence>